<dbReference type="Gene3D" id="3.90.1150.10">
    <property type="entry name" value="Aspartate Aminotransferase, domain 1"/>
    <property type="match status" value="1"/>
</dbReference>
<keyword evidence="8 11" id="KW-0663">Pyridoxal phosphate</keyword>
<evidence type="ECO:0000256" key="10">
    <source>
        <dbReference type="ARBA" id="ARBA00047481"/>
    </source>
</evidence>
<dbReference type="PROSITE" id="PS00599">
    <property type="entry name" value="AA_TRANSFER_CLASS_2"/>
    <property type="match status" value="1"/>
</dbReference>
<dbReference type="PANTHER" id="PTHR42885">
    <property type="entry name" value="HISTIDINOL-PHOSPHATE AMINOTRANSFERASE-RELATED"/>
    <property type="match status" value="1"/>
</dbReference>
<dbReference type="PANTHER" id="PTHR42885:SF2">
    <property type="entry name" value="HISTIDINOL-PHOSPHATE AMINOTRANSFERASE"/>
    <property type="match status" value="1"/>
</dbReference>
<evidence type="ECO:0000256" key="11">
    <source>
        <dbReference type="HAMAP-Rule" id="MF_01023"/>
    </source>
</evidence>
<dbReference type="Pfam" id="PF00155">
    <property type="entry name" value="Aminotran_1_2"/>
    <property type="match status" value="1"/>
</dbReference>
<gene>
    <name evidence="11" type="primary">hisC</name>
    <name evidence="13" type="ORF">DXX92_07330</name>
</gene>
<feature type="modified residue" description="N6-(pyridoxal phosphate)lysine" evidence="11">
    <location>
        <position position="236"/>
    </location>
</feature>
<dbReference type="Proteomes" id="UP000256999">
    <property type="component" value="Unassembled WGS sequence"/>
</dbReference>
<evidence type="ECO:0000256" key="1">
    <source>
        <dbReference type="ARBA" id="ARBA00001933"/>
    </source>
</evidence>
<comment type="caution">
    <text evidence="13">The sequence shown here is derived from an EMBL/GenBank/DDBJ whole genome shotgun (WGS) entry which is preliminary data.</text>
</comment>
<organism evidence="13 14">
    <name type="scientific">Thalassotalea euphylliae</name>
    <dbReference type="NCBI Taxonomy" id="1655234"/>
    <lineage>
        <taxon>Bacteria</taxon>
        <taxon>Pseudomonadati</taxon>
        <taxon>Pseudomonadota</taxon>
        <taxon>Gammaproteobacteria</taxon>
        <taxon>Alteromonadales</taxon>
        <taxon>Colwelliaceae</taxon>
        <taxon>Thalassotalea</taxon>
    </lineage>
</organism>
<keyword evidence="5 11" id="KW-0032">Aminotransferase</keyword>
<evidence type="ECO:0000256" key="8">
    <source>
        <dbReference type="ARBA" id="ARBA00022898"/>
    </source>
</evidence>
<comment type="cofactor">
    <cofactor evidence="1 11">
        <name>pyridoxal 5'-phosphate</name>
        <dbReference type="ChEBI" id="CHEBI:597326"/>
    </cofactor>
</comment>
<keyword evidence="9 11" id="KW-0368">Histidine biosynthesis</keyword>
<dbReference type="InterPro" id="IPR004839">
    <property type="entry name" value="Aminotransferase_I/II_large"/>
</dbReference>
<dbReference type="NCBIfam" id="TIGR01141">
    <property type="entry name" value="hisC"/>
    <property type="match status" value="1"/>
</dbReference>
<dbReference type="Gene3D" id="3.40.640.10">
    <property type="entry name" value="Type I PLP-dependent aspartate aminotransferase-like (Major domain)"/>
    <property type="match status" value="1"/>
</dbReference>
<name>A0A3E0UER1_9GAMM</name>
<evidence type="ECO:0000313" key="14">
    <source>
        <dbReference type="Proteomes" id="UP000256999"/>
    </source>
</evidence>
<comment type="pathway">
    <text evidence="2 11">Amino-acid biosynthesis; L-histidine biosynthesis; L-histidine from 5-phospho-alpha-D-ribose 1-diphosphate: step 7/9.</text>
</comment>
<dbReference type="GO" id="GO:0000105">
    <property type="term" value="P:L-histidine biosynthetic process"/>
    <property type="evidence" value="ECO:0007669"/>
    <property type="project" value="UniProtKB-UniRule"/>
</dbReference>
<sequence>MATKDLSSAEKLARAELIEMVPYQSARRLQKADADAGAKDSGAKDSGEQTFNSKIWLNANEASGPGKYQLSADCINRYPDFQPENLMEAYSEYSDLPVEQLLATRGADEGIELIIRTFCTAYQDSILICPPTYGMYAISAENHGAGIVKVPQVNNQLDVDGIIEQLDNVNVVFLCSPGNPTGNLLPKAQIKAVLEAAQDKAIVVVDEAYIEFSPEDSAQSWLADYPNLVVLRTLSKAFALAGLRCGFTLASKEIITLLSKVIAPYPISAPVAEIASQALTGDNLQLMKVRVEETKILRQSLINWLETQSWVDEVFASDANFVLFRTPLKTEIFDGLKAQGILIRDQSKQLQLENCLRISIGSKREMDLVQKTMTNLVTNTSAVSVQETN</sequence>
<dbReference type="InterPro" id="IPR015424">
    <property type="entry name" value="PyrdxlP-dep_Trfase"/>
</dbReference>
<comment type="catalytic activity">
    <reaction evidence="10 11">
        <text>L-histidinol phosphate + 2-oxoglutarate = 3-(imidazol-4-yl)-2-oxopropyl phosphate + L-glutamate</text>
        <dbReference type="Rhea" id="RHEA:23744"/>
        <dbReference type="ChEBI" id="CHEBI:16810"/>
        <dbReference type="ChEBI" id="CHEBI:29985"/>
        <dbReference type="ChEBI" id="CHEBI:57766"/>
        <dbReference type="ChEBI" id="CHEBI:57980"/>
        <dbReference type="EC" id="2.6.1.9"/>
    </reaction>
</comment>
<dbReference type="EMBL" id="QUOV01000001">
    <property type="protein sequence ID" value="REL35184.1"/>
    <property type="molecule type" value="Genomic_DNA"/>
</dbReference>
<dbReference type="RefSeq" id="WP_115999858.1">
    <property type="nucleotide sequence ID" value="NZ_QUOV01000001.1"/>
</dbReference>
<evidence type="ECO:0000256" key="6">
    <source>
        <dbReference type="ARBA" id="ARBA00022605"/>
    </source>
</evidence>
<dbReference type="InterPro" id="IPR005861">
    <property type="entry name" value="HisP_aminotrans"/>
</dbReference>
<keyword evidence="7 11" id="KW-0808">Transferase</keyword>
<dbReference type="CDD" id="cd00609">
    <property type="entry name" value="AAT_like"/>
    <property type="match status" value="1"/>
</dbReference>
<proteinExistence type="inferred from homology"/>
<evidence type="ECO:0000313" key="13">
    <source>
        <dbReference type="EMBL" id="REL35184.1"/>
    </source>
</evidence>
<dbReference type="HAMAP" id="MF_01023">
    <property type="entry name" value="HisC_aminotrans_2"/>
    <property type="match status" value="1"/>
</dbReference>
<feature type="domain" description="Aminotransferase class I/classII large" evidence="12">
    <location>
        <begin position="62"/>
        <end position="367"/>
    </location>
</feature>
<dbReference type="SUPFAM" id="SSF53383">
    <property type="entry name" value="PLP-dependent transferases"/>
    <property type="match status" value="1"/>
</dbReference>
<dbReference type="InterPro" id="IPR015421">
    <property type="entry name" value="PyrdxlP-dep_Trfase_major"/>
</dbReference>
<reference evidence="13 14" key="1">
    <citation type="submission" date="2018-08" db="EMBL/GenBank/DDBJ databases">
        <title>Thalassotalea euphylliae genome.</title>
        <authorList>
            <person name="Summers S."/>
            <person name="Rice S.A."/>
            <person name="Freckelton M.L."/>
            <person name="Nedved B.T."/>
            <person name="Hadfield M.G."/>
        </authorList>
    </citation>
    <scope>NUCLEOTIDE SEQUENCE [LARGE SCALE GENOMIC DNA]</scope>
    <source>
        <strain evidence="13 14">H2</strain>
    </source>
</reference>
<evidence type="ECO:0000256" key="3">
    <source>
        <dbReference type="ARBA" id="ARBA00007970"/>
    </source>
</evidence>
<dbReference type="AlphaFoldDB" id="A0A3E0UER1"/>
<dbReference type="GO" id="GO:0004400">
    <property type="term" value="F:histidinol-phosphate transaminase activity"/>
    <property type="evidence" value="ECO:0007669"/>
    <property type="project" value="UniProtKB-UniRule"/>
</dbReference>
<dbReference type="EC" id="2.6.1.9" evidence="11"/>
<dbReference type="UniPathway" id="UPA00031">
    <property type="reaction ID" value="UER00012"/>
</dbReference>
<comment type="similarity">
    <text evidence="3 11">Belongs to the class-II pyridoxal-phosphate-dependent aminotransferase family. Histidinol-phosphate aminotransferase subfamily.</text>
</comment>
<dbReference type="OrthoDB" id="9813612at2"/>
<dbReference type="InterPro" id="IPR015422">
    <property type="entry name" value="PyrdxlP-dep_Trfase_small"/>
</dbReference>
<dbReference type="GO" id="GO:0030170">
    <property type="term" value="F:pyridoxal phosphate binding"/>
    <property type="evidence" value="ECO:0007669"/>
    <property type="project" value="InterPro"/>
</dbReference>
<evidence type="ECO:0000256" key="2">
    <source>
        <dbReference type="ARBA" id="ARBA00005011"/>
    </source>
</evidence>
<evidence type="ECO:0000256" key="5">
    <source>
        <dbReference type="ARBA" id="ARBA00022576"/>
    </source>
</evidence>
<evidence type="ECO:0000256" key="9">
    <source>
        <dbReference type="ARBA" id="ARBA00023102"/>
    </source>
</evidence>
<evidence type="ECO:0000256" key="4">
    <source>
        <dbReference type="ARBA" id="ARBA00011738"/>
    </source>
</evidence>
<keyword evidence="6 11" id="KW-0028">Amino-acid biosynthesis</keyword>
<dbReference type="InterPro" id="IPR001917">
    <property type="entry name" value="Aminotrans_II_pyridoxalP_BS"/>
</dbReference>
<accession>A0A3E0UER1</accession>
<evidence type="ECO:0000256" key="7">
    <source>
        <dbReference type="ARBA" id="ARBA00022679"/>
    </source>
</evidence>
<evidence type="ECO:0000259" key="12">
    <source>
        <dbReference type="Pfam" id="PF00155"/>
    </source>
</evidence>
<comment type="subunit">
    <text evidence="4 11">Homodimer.</text>
</comment>
<protein>
    <recommendedName>
        <fullName evidence="11">Histidinol-phosphate aminotransferase</fullName>
        <ecNumber evidence="11">2.6.1.9</ecNumber>
    </recommendedName>
    <alternativeName>
        <fullName evidence="11">Imidazole acetol-phosphate transaminase</fullName>
    </alternativeName>
</protein>